<proteinExistence type="predicted"/>
<dbReference type="InterPro" id="IPR012347">
    <property type="entry name" value="Ferritin-like"/>
</dbReference>
<feature type="domain" description="DUF305" evidence="1">
    <location>
        <begin position="64"/>
        <end position="211"/>
    </location>
</feature>
<geneLocation type="plasmid" evidence="2 3">
    <name>pNF1</name>
</geneLocation>
<dbReference type="CDD" id="cd13120">
    <property type="entry name" value="BF2867_like_N"/>
    <property type="match status" value="1"/>
</dbReference>
<dbReference type="InterPro" id="IPR005183">
    <property type="entry name" value="DUF305_CopM-like"/>
</dbReference>
<sequence>MPLRSTALRRYLPGVAVLLFVLAGCGDSDEADKPTTTAGPSAPAISTTVGAATSAPAGTYNDADVTFLQSMYPHHAQAIQMADLVPSHSQNQQLLDLASAIKTAQEPEMAQIRSLLEEFGKPVPSPATGPMGPMGHDMPGMMSPQQMSSLQSMSGAEFDRMWLEMMINHHTGAVQMAQTELDTGANDRAKQLAAAIVPAQQREIDQMKAMLEQR</sequence>
<dbReference type="PROSITE" id="PS51257">
    <property type="entry name" value="PROKAR_LIPOPROTEIN"/>
    <property type="match status" value="1"/>
</dbReference>
<dbReference type="AlphaFoldDB" id="Q5YMP0"/>
<keyword evidence="3" id="KW-1185">Reference proteome</keyword>
<evidence type="ECO:0000259" key="1">
    <source>
        <dbReference type="Pfam" id="PF03713"/>
    </source>
</evidence>
<dbReference type="EMBL" id="AP006619">
    <property type="protein sequence ID" value="BAD60551.1"/>
    <property type="molecule type" value="Genomic_DNA"/>
</dbReference>
<dbReference type="RefSeq" id="WP_011212233.1">
    <property type="nucleotide sequence ID" value="NC_006362.1"/>
</dbReference>
<dbReference type="GeneID" id="61136259"/>
<accession>Q5YMP0</accession>
<dbReference type="Gene3D" id="1.20.1260.10">
    <property type="match status" value="1"/>
</dbReference>
<dbReference type="PANTHER" id="PTHR36933">
    <property type="entry name" value="SLL0788 PROTEIN"/>
    <property type="match status" value="1"/>
</dbReference>
<dbReference type="HOGENOM" id="CLU_074343_1_1_11"/>
<gene>
    <name evidence="2" type="ordered locus">PNF1_260</name>
</gene>
<dbReference type="eggNOG" id="COG3544">
    <property type="taxonomic scope" value="Bacteria"/>
</dbReference>
<organism evidence="2 3">
    <name type="scientific">Nocardia farcinica (strain IFM 10152)</name>
    <dbReference type="NCBI Taxonomy" id="247156"/>
    <lineage>
        <taxon>Bacteria</taxon>
        <taxon>Bacillati</taxon>
        <taxon>Actinomycetota</taxon>
        <taxon>Actinomycetes</taxon>
        <taxon>Mycobacteriales</taxon>
        <taxon>Nocardiaceae</taxon>
        <taxon>Nocardia</taxon>
    </lineage>
</organism>
<dbReference type="Pfam" id="PF03713">
    <property type="entry name" value="DUF305"/>
    <property type="match status" value="1"/>
</dbReference>
<evidence type="ECO:0000313" key="3">
    <source>
        <dbReference type="Proteomes" id="UP000006820"/>
    </source>
</evidence>
<dbReference type="PANTHER" id="PTHR36933:SF1">
    <property type="entry name" value="SLL0788 PROTEIN"/>
    <property type="match status" value="1"/>
</dbReference>
<evidence type="ECO:0000313" key="2">
    <source>
        <dbReference type="EMBL" id="BAD60551.1"/>
    </source>
</evidence>
<name>Q5YMP0_NOCFA</name>
<reference evidence="2 3" key="1">
    <citation type="journal article" date="2004" name="Proc. Natl. Acad. Sci. U.S.A.">
        <title>The complete genomic sequence of Nocardia farcinica IFM 10152.</title>
        <authorList>
            <person name="Ishikawa J."/>
            <person name="Yamashita A."/>
            <person name="Mikami Y."/>
            <person name="Hoshino Y."/>
            <person name="Kurita H."/>
            <person name="Hotta K."/>
            <person name="Shiba T."/>
            <person name="Hattori M."/>
        </authorList>
    </citation>
    <scope>NUCLEOTIDE SEQUENCE [LARGE SCALE GENOMIC DNA]</scope>
    <source>
        <strain evidence="2 3">IFM 10152</strain>
        <plasmid evidence="3">Plasmid pNF1</plasmid>
    </source>
</reference>
<dbReference type="Proteomes" id="UP000006820">
    <property type="component" value="Plasmid pNF1"/>
</dbReference>
<dbReference type="KEGG" id="nfa:PNF1_260"/>
<keyword evidence="2" id="KW-0614">Plasmid</keyword>
<protein>
    <recommendedName>
        <fullName evidence="1">DUF305 domain-containing protein</fullName>
    </recommendedName>
</protein>